<comment type="caution">
    <text evidence="1">The sequence shown here is derived from an EMBL/GenBank/DDBJ whole genome shotgun (WGS) entry which is preliminary data.</text>
</comment>
<dbReference type="AlphaFoldDB" id="A0A0W7TR84"/>
<sequence length="234" mass="24692">MPESKLLQPPVLDARLAAAAAYVRPGCVAADVGCDHGRLSVALAAQGKCRKIIASDIRPAPLATAQRLVTLHGCGDVVECRLGAGLSVLRPGEADDIVIAGVSGVTVCEMLEQAPEAFYAAKPDMRFIFIPATKHPFLRRWLAQHGFALLDETPVLAAGRYYTVMHAAYTGGTKTPDPLWCVVGRAGRGPHAAGYLAREAMLLKKEARGAAPEESKRLLALAAAVEEAANTCQA</sequence>
<organism evidence="1 3">
    <name type="scientific">Ruthenibacterium lactatiformans</name>
    <dbReference type="NCBI Taxonomy" id="1550024"/>
    <lineage>
        <taxon>Bacteria</taxon>
        <taxon>Bacillati</taxon>
        <taxon>Bacillota</taxon>
        <taxon>Clostridia</taxon>
        <taxon>Eubacteriales</taxon>
        <taxon>Oscillospiraceae</taxon>
        <taxon>Ruthenibacterium</taxon>
    </lineage>
</organism>
<evidence type="ECO:0000313" key="4">
    <source>
        <dbReference type="Proteomes" id="UP000472755"/>
    </source>
</evidence>
<reference evidence="2 4" key="2">
    <citation type="journal article" date="2019" name="Nat. Med.">
        <title>A library of human gut bacterial isolates paired with longitudinal multiomics data enables mechanistic microbiome research.</title>
        <authorList>
            <person name="Poyet M."/>
            <person name="Groussin M."/>
            <person name="Gibbons S.M."/>
            <person name="Avila-Pacheco J."/>
            <person name="Jiang X."/>
            <person name="Kearney S.M."/>
            <person name="Perrotta A.R."/>
            <person name="Berdy B."/>
            <person name="Zhao S."/>
            <person name="Lieberman T.D."/>
            <person name="Swanson P.K."/>
            <person name="Smith M."/>
            <person name="Roesemann S."/>
            <person name="Alexander J.E."/>
            <person name="Rich S.A."/>
            <person name="Livny J."/>
            <person name="Vlamakis H."/>
            <person name="Clish C."/>
            <person name="Bullock K."/>
            <person name="Deik A."/>
            <person name="Scott J."/>
            <person name="Pierce K.A."/>
            <person name="Xavier R.J."/>
            <person name="Alm E.J."/>
        </authorList>
    </citation>
    <scope>NUCLEOTIDE SEQUENCE [LARGE SCALE GENOMIC DNA]</scope>
    <source>
        <strain evidence="2 4">BIOML-A4</strain>
    </source>
</reference>
<dbReference type="PANTHER" id="PTHR38451:SF1">
    <property type="entry name" value="TRNA (ADENINE(22)-N(1))-METHYLTRANSFERASE"/>
    <property type="match status" value="1"/>
</dbReference>
<dbReference type="GO" id="GO:0032259">
    <property type="term" value="P:methylation"/>
    <property type="evidence" value="ECO:0007669"/>
    <property type="project" value="UniProtKB-KW"/>
</dbReference>
<protein>
    <submittedName>
        <fullName evidence="2">SAM-dependent methyltransferase</fullName>
    </submittedName>
</protein>
<evidence type="ECO:0000313" key="3">
    <source>
        <dbReference type="Proteomes" id="UP000053433"/>
    </source>
</evidence>
<evidence type="ECO:0000313" key="2">
    <source>
        <dbReference type="EMBL" id="MTS27837.1"/>
    </source>
</evidence>
<accession>A0A0W7TR84</accession>
<proteinExistence type="predicted"/>
<gene>
    <name evidence="1" type="ORF">ASJ35_09040</name>
    <name evidence="2" type="ORF">GMD59_11135</name>
</gene>
<name>A0A0W7TR84_9FIRM</name>
<dbReference type="Pfam" id="PF12847">
    <property type="entry name" value="Methyltransf_18"/>
    <property type="match status" value="1"/>
</dbReference>
<keyword evidence="2" id="KW-0808">Transferase</keyword>
<dbReference type="InterPro" id="IPR029063">
    <property type="entry name" value="SAM-dependent_MTases_sf"/>
</dbReference>
<dbReference type="EMBL" id="WMZU01000016">
    <property type="protein sequence ID" value="MTS27837.1"/>
    <property type="molecule type" value="Genomic_DNA"/>
</dbReference>
<dbReference type="Gene3D" id="3.40.50.150">
    <property type="entry name" value="Vaccinia Virus protein VP39"/>
    <property type="match status" value="1"/>
</dbReference>
<dbReference type="RefSeq" id="WP_009322210.1">
    <property type="nucleotide sequence ID" value="NZ_CAOJUJ010000007.1"/>
</dbReference>
<dbReference type="EMBL" id="LMUA01000010">
    <property type="protein sequence ID" value="KUE76354.1"/>
    <property type="molecule type" value="Genomic_DNA"/>
</dbReference>
<keyword evidence="2" id="KW-0489">Methyltransferase</keyword>
<dbReference type="Proteomes" id="UP000053433">
    <property type="component" value="Unassembled WGS sequence"/>
</dbReference>
<dbReference type="PANTHER" id="PTHR38451">
    <property type="entry name" value="TRNA (ADENINE(22)-N(1))-METHYLTRANSFERASE"/>
    <property type="match status" value="1"/>
</dbReference>
<evidence type="ECO:0000313" key="1">
    <source>
        <dbReference type="EMBL" id="KUE76354.1"/>
    </source>
</evidence>
<reference evidence="1 3" key="1">
    <citation type="submission" date="2015-10" db="EMBL/GenBank/DDBJ databases">
        <title>A novel member of the family Ruminococcaceae isolated from human faeces.</title>
        <authorList>
            <person name="Shkoporov A.N."/>
            <person name="Chaplin A.V."/>
            <person name="Motuzova O.V."/>
            <person name="Kafarskaia L.I."/>
            <person name="Efimov B.A."/>
        </authorList>
    </citation>
    <scope>NUCLEOTIDE SEQUENCE [LARGE SCALE GENOMIC DNA]</scope>
    <source>
        <strain evidence="1 3">668</strain>
    </source>
</reference>
<dbReference type="GO" id="GO:0008168">
    <property type="term" value="F:methyltransferase activity"/>
    <property type="evidence" value="ECO:0007669"/>
    <property type="project" value="UniProtKB-KW"/>
</dbReference>
<dbReference type="SUPFAM" id="SSF53335">
    <property type="entry name" value="S-adenosyl-L-methionine-dependent methyltransferases"/>
    <property type="match status" value="1"/>
</dbReference>
<dbReference type="Proteomes" id="UP000472755">
    <property type="component" value="Unassembled WGS sequence"/>
</dbReference>